<evidence type="ECO:0000256" key="1">
    <source>
        <dbReference type="SAM" id="Phobius"/>
    </source>
</evidence>
<keyword evidence="3" id="KW-1185">Reference proteome</keyword>
<accession>K1WUP3</accession>
<dbReference type="AlphaFoldDB" id="K1WUP3"/>
<name>K1WUP3_MARBU</name>
<dbReference type="HOGENOM" id="CLU_042311_1_0_1"/>
<organism evidence="2 3">
    <name type="scientific">Marssonina brunnea f. sp. multigermtubi (strain MB_m1)</name>
    <name type="common">Marssonina leaf spot fungus</name>
    <dbReference type="NCBI Taxonomy" id="1072389"/>
    <lineage>
        <taxon>Eukaryota</taxon>
        <taxon>Fungi</taxon>
        <taxon>Dikarya</taxon>
        <taxon>Ascomycota</taxon>
        <taxon>Pezizomycotina</taxon>
        <taxon>Leotiomycetes</taxon>
        <taxon>Helotiales</taxon>
        <taxon>Drepanopezizaceae</taxon>
        <taxon>Drepanopeziza</taxon>
    </lineage>
</organism>
<evidence type="ECO:0000313" key="2">
    <source>
        <dbReference type="EMBL" id="EKD16756.1"/>
    </source>
</evidence>
<dbReference type="EMBL" id="JH921438">
    <property type="protein sequence ID" value="EKD16756.1"/>
    <property type="molecule type" value="Genomic_DNA"/>
</dbReference>
<reference evidence="2 3" key="1">
    <citation type="journal article" date="2012" name="BMC Genomics">
        <title>Sequencing the genome of Marssonina brunnea reveals fungus-poplar co-evolution.</title>
        <authorList>
            <person name="Zhu S."/>
            <person name="Cao Y.-Z."/>
            <person name="Jiang C."/>
            <person name="Tan B.-Y."/>
            <person name="Wang Z."/>
            <person name="Feng S."/>
            <person name="Zhang L."/>
            <person name="Su X.-H."/>
            <person name="Brejova B."/>
            <person name="Vinar T."/>
            <person name="Xu M."/>
            <person name="Wang M.-X."/>
            <person name="Zhang S.-G."/>
            <person name="Huang M.-R."/>
            <person name="Wu R."/>
            <person name="Zhou Y."/>
        </authorList>
    </citation>
    <scope>NUCLEOTIDE SEQUENCE [LARGE SCALE GENOMIC DNA]</scope>
    <source>
        <strain evidence="2 3">MB_m1</strain>
    </source>
</reference>
<keyword evidence="1" id="KW-1133">Transmembrane helix</keyword>
<feature type="transmembrane region" description="Helical" evidence="1">
    <location>
        <begin position="21"/>
        <end position="41"/>
    </location>
</feature>
<keyword evidence="1" id="KW-0472">Membrane</keyword>
<evidence type="ECO:0000313" key="3">
    <source>
        <dbReference type="Proteomes" id="UP000006753"/>
    </source>
</evidence>
<sequence>MLFKINTGPKIYTTPPPLAPLILLSSLALIIIDPAIFHAFITTRMPLPDALRAPCFNSANIIDFIEKYEKTCNDFSILKDDRYQRLEKLLSHLLSGLRKAYFYALLKQDRIKPLVPSRIARRNPKQNNQALQDIRTLVKEHTEPASVLKSAKKALVVVPFTREPRFTNKKEEIDKTKSLTQLLDALFNLNLKFDSKTATKPLLSIPLKMLEVKSASKEEFRLLLSATNYKDEEKKEVKDTRARCKIIASAKTPKTQLKLFINTGMSVKLLKIYIKVASVEINAAAKDKAKKSLLASEGSKPIKIKKNIRQQKEKNYGTLKAPKADEAMEDVKGEVKIIQRVLRERKKRTYKREKFINLYVTTKA</sequence>
<gene>
    <name evidence="2" type="ORF">MBM_05225</name>
</gene>
<dbReference type="Proteomes" id="UP000006753">
    <property type="component" value="Unassembled WGS sequence"/>
</dbReference>
<dbReference type="InParanoid" id="K1WUP3"/>
<keyword evidence="1" id="KW-0812">Transmembrane</keyword>
<proteinExistence type="predicted"/>
<protein>
    <submittedName>
        <fullName evidence="2">Uncharacterized protein</fullName>
    </submittedName>
</protein>
<dbReference type="KEGG" id="mbe:MBM_05225"/>